<accession>A0ABV9JJ89</accession>
<dbReference type="Proteomes" id="UP001595962">
    <property type="component" value="Unassembled WGS sequence"/>
</dbReference>
<proteinExistence type="predicted"/>
<name>A0ABV9JJ89_9GAMM</name>
<evidence type="ECO:0000313" key="1">
    <source>
        <dbReference type="EMBL" id="MFC4654158.1"/>
    </source>
</evidence>
<gene>
    <name evidence="1" type="ORF">ACFO3I_03855</name>
</gene>
<protein>
    <submittedName>
        <fullName evidence="1">Uncharacterized protein</fullName>
    </submittedName>
</protein>
<dbReference type="EMBL" id="JBHSGB010000004">
    <property type="protein sequence ID" value="MFC4654158.1"/>
    <property type="molecule type" value="Genomic_DNA"/>
</dbReference>
<dbReference type="RefSeq" id="WP_377331911.1">
    <property type="nucleotide sequence ID" value="NZ_JBHSGB010000004.1"/>
</dbReference>
<sequence>MQSSLTHNSTPPAHQELYALQQLLAMAQQYFQQQAQQSQSGNLRRQFQQLQQLHQQVLLLLPATEPAANADDQRLATLQQFYQNSSTEICSPACLSQLKLQLNKQLHWQKSLLRNQQLGCCHTVLLHFTASLQMATDQLALRLHH</sequence>
<reference evidence="2" key="1">
    <citation type="journal article" date="2019" name="Int. J. Syst. Evol. Microbiol.">
        <title>The Global Catalogue of Microorganisms (GCM) 10K type strain sequencing project: providing services to taxonomists for standard genome sequencing and annotation.</title>
        <authorList>
            <consortium name="The Broad Institute Genomics Platform"/>
            <consortium name="The Broad Institute Genome Sequencing Center for Infectious Disease"/>
            <person name="Wu L."/>
            <person name="Ma J."/>
        </authorList>
    </citation>
    <scope>NUCLEOTIDE SEQUENCE [LARGE SCALE GENOMIC DNA]</scope>
    <source>
        <strain evidence="2">DT28</strain>
    </source>
</reference>
<organism evidence="1 2">
    <name type="scientific">Rheinheimera marina</name>
    <dbReference type="NCBI Taxonomy" id="1774958"/>
    <lineage>
        <taxon>Bacteria</taxon>
        <taxon>Pseudomonadati</taxon>
        <taxon>Pseudomonadota</taxon>
        <taxon>Gammaproteobacteria</taxon>
        <taxon>Chromatiales</taxon>
        <taxon>Chromatiaceae</taxon>
        <taxon>Rheinheimera</taxon>
    </lineage>
</organism>
<comment type="caution">
    <text evidence="1">The sequence shown here is derived from an EMBL/GenBank/DDBJ whole genome shotgun (WGS) entry which is preliminary data.</text>
</comment>
<evidence type="ECO:0000313" key="2">
    <source>
        <dbReference type="Proteomes" id="UP001595962"/>
    </source>
</evidence>
<keyword evidence="2" id="KW-1185">Reference proteome</keyword>